<proteinExistence type="predicted"/>
<reference evidence="3" key="1">
    <citation type="submission" date="2019-12" db="EMBL/GenBank/DDBJ databases">
        <title>Complete and draft genome sequences of new strains and members of some known species of the genus Rathayibacter isolated from plants.</title>
        <authorList>
            <person name="Tarlachkov S.V."/>
            <person name="Starodumova I.P."/>
            <person name="Dorofeeva L.V."/>
            <person name="Prisyazhnaya N.V."/>
            <person name="Leyn S."/>
            <person name="Zlamal J."/>
            <person name="Elan M."/>
            <person name="Osterman A.L."/>
            <person name="Nadler S."/>
            <person name="Subbotin S.A."/>
            <person name="Evtushenko L.I."/>
        </authorList>
    </citation>
    <scope>NUCLEOTIDE SEQUENCE [LARGE SCALE GENOMIC DNA]</scope>
    <source>
        <strain evidence="3">VKM Ac-2802</strain>
        <plasmid evidence="3">unnamed2</plasmid>
    </source>
</reference>
<keyword evidence="2" id="KW-0614">Plasmid</keyword>
<feature type="transmembrane region" description="Helical" evidence="1">
    <location>
        <begin position="20"/>
        <end position="41"/>
    </location>
</feature>
<dbReference type="Proteomes" id="UP000464597">
    <property type="component" value="Plasmid unnamed2"/>
</dbReference>
<keyword evidence="3" id="KW-1185">Reference proteome</keyword>
<evidence type="ECO:0000313" key="3">
    <source>
        <dbReference type="Proteomes" id="UP000464597"/>
    </source>
</evidence>
<keyword evidence="1" id="KW-0472">Membrane</keyword>
<gene>
    <name evidence="2" type="ORF">GSU69_19775</name>
</gene>
<keyword evidence="1" id="KW-0812">Transmembrane</keyword>
<geneLocation type="plasmid" evidence="2 3">
    <name>unnamed2</name>
</geneLocation>
<dbReference type="RefSeq" id="WP_159424254.1">
    <property type="nucleotide sequence ID" value="NZ_CP047182.1"/>
</dbReference>
<evidence type="ECO:0000256" key="1">
    <source>
        <dbReference type="SAM" id="Phobius"/>
    </source>
</evidence>
<protein>
    <submittedName>
        <fullName evidence="2">Uncharacterized protein</fullName>
    </submittedName>
</protein>
<organism evidence="2 3">
    <name type="scientific">Rathayibacter festucae</name>
    <dbReference type="NCBI Taxonomy" id="110937"/>
    <lineage>
        <taxon>Bacteria</taxon>
        <taxon>Bacillati</taxon>
        <taxon>Actinomycetota</taxon>
        <taxon>Actinomycetes</taxon>
        <taxon>Micrococcales</taxon>
        <taxon>Microbacteriaceae</taxon>
        <taxon>Rathayibacter</taxon>
    </lineage>
</organism>
<name>A0ABX6H5M3_9MICO</name>
<keyword evidence="1" id="KW-1133">Transmembrane helix</keyword>
<sequence length="64" mass="6131">MIAARTGGALLRGPLGQVGAVAGLLAVAVLVATAATLAFTAQVQHAIPAQTTLTSPAPTEGVAP</sequence>
<accession>A0ABX6H5M3</accession>
<evidence type="ECO:0000313" key="2">
    <source>
        <dbReference type="EMBL" id="QHC65095.1"/>
    </source>
</evidence>
<dbReference type="EMBL" id="CP047182">
    <property type="protein sequence ID" value="QHC65095.1"/>
    <property type="molecule type" value="Genomic_DNA"/>
</dbReference>